<dbReference type="EMBL" id="JAVDVC010000002">
    <property type="protein sequence ID" value="MDR6957309.1"/>
    <property type="molecule type" value="Genomic_DNA"/>
</dbReference>
<sequence>MGQTLLDPVEVEANFVELRDATQSFPEDRG</sequence>
<organism evidence="1 2">
    <name type="scientific">Pseudomonas brassicacearum</name>
    <dbReference type="NCBI Taxonomy" id="930166"/>
    <lineage>
        <taxon>Bacteria</taxon>
        <taxon>Pseudomonadati</taxon>
        <taxon>Pseudomonadota</taxon>
        <taxon>Gammaproteobacteria</taxon>
        <taxon>Pseudomonadales</taxon>
        <taxon>Pseudomonadaceae</taxon>
        <taxon>Pseudomonas</taxon>
    </lineage>
</organism>
<evidence type="ECO:0000313" key="1">
    <source>
        <dbReference type="EMBL" id="MDR6957309.1"/>
    </source>
</evidence>
<accession>A0AAW8M6B8</accession>
<reference evidence="1" key="1">
    <citation type="submission" date="2023-07" db="EMBL/GenBank/DDBJ databases">
        <title>Sorghum-associated microbial communities from plants grown in Nebraska, USA.</title>
        <authorList>
            <person name="Schachtman D."/>
        </authorList>
    </citation>
    <scope>NUCLEOTIDE SEQUENCE</scope>
    <source>
        <strain evidence="1">3432</strain>
    </source>
</reference>
<protein>
    <submittedName>
        <fullName evidence="1">Uncharacterized protein</fullName>
    </submittedName>
</protein>
<proteinExistence type="predicted"/>
<name>A0AAW8M6B8_9PSED</name>
<dbReference type="Proteomes" id="UP001252613">
    <property type="component" value="Unassembled WGS sequence"/>
</dbReference>
<evidence type="ECO:0000313" key="2">
    <source>
        <dbReference type="Proteomes" id="UP001252613"/>
    </source>
</evidence>
<dbReference type="AlphaFoldDB" id="A0AAW8M6B8"/>
<comment type="caution">
    <text evidence="1">The sequence shown here is derived from an EMBL/GenBank/DDBJ whole genome shotgun (WGS) entry which is preliminary data.</text>
</comment>
<gene>
    <name evidence="1" type="ORF">J2W43_001285</name>
</gene>